<evidence type="ECO:0000259" key="3">
    <source>
        <dbReference type="SMART" id="SM00822"/>
    </source>
</evidence>
<dbReference type="PRINTS" id="PR00080">
    <property type="entry name" value="SDRFAMILY"/>
</dbReference>
<dbReference type="SUPFAM" id="SSF51735">
    <property type="entry name" value="NAD(P)-binding Rossmann-fold domains"/>
    <property type="match status" value="1"/>
</dbReference>
<comment type="similarity">
    <text evidence="1">Belongs to the short-chain dehydrogenases/reductases (SDR) family.</text>
</comment>
<dbReference type="NCBIfam" id="TIGR01832">
    <property type="entry name" value="kduD"/>
    <property type="match status" value="1"/>
</dbReference>
<evidence type="ECO:0000313" key="4">
    <source>
        <dbReference type="EMBL" id="MBO8185225.1"/>
    </source>
</evidence>
<dbReference type="Proteomes" id="UP001518976">
    <property type="component" value="Unassembled WGS sequence"/>
</dbReference>
<dbReference type="GO" id="GO:0047001">
    <property type="term" value="F:2-dehydro-3-deoxy-D-gluconate 5-dehydrogenase activity"/>
    <property type="evidence" value="ECO:0007669"/>
    <property type="project" value="UniProtKB-EC"/>
</dbReference>
<dbReference type="InterPro" id="IPR057326">
    <property type="entry name" value="KR_dom"/>
</dbReference>
<dbReference type="InterPro" id="IPR011286">
    <property type="entry name" value="2-deoxy-D-gluc_3_DH"/>
</dbReference>
<gene>
    <name evidence="4" type="primary">kduD</name>
    <name evidence="4" type="ORF">JW592_07020</name>
</gene>
<accession>A0ABS3WQ30</accession>
<dbReference type="InterPro" id="IPR002347">
    <property type="entry name" value="SDR_fam"/>
</dbReference>
<dbReference type="EC" id="1.1.1.127" evidence="4"/>
<dbReference type="InterPro" id="IPR036291">
    <property type="entry name" value="NAD(P)-bd_dom_sf"/>
</dbReference>
<dbReference type="InterPro" id="IPR020904">
    <property type="entry name" value="Sc_DH/Rdtase_CS"/>
</dbReference>
<dbReference type="Gene3D" id="3.40.50.720">
    <property type="entry name" value="NAD(P)-binding Rossmann-like Domain"/>
    <property type="match status" value="1"/>
</dbReference>
<evidence type="ECO:0000256" key="1">
    <source>
        <dbReference type="ARBA" id="ARBA00006484"/>
    </source>
</evidence>
<keyword evidence="2 4" id="KW-0560">Oxidoreductase</keyword>
<sequence length="263" mass="27668">MTPLLSPPSNPEPNPLFDLRGRTALVTGSRTGIGSAIAVGLAQAGADLVLHGHHDDLDDTARQVEAAGRSARRWIRDLSSTEHLAEEAGEVLDETPVDILVNNAGIIRRSPATEMADEDWEAVLTTNLDAVFTLTRAAGTRMLARGSGKVVNIASLLSFQGGINVAGYTASKHAVTGLTRALANEWAGRGVQVNAIAPGYIATNNTQALRSDPAREPEIRSRIPAGRWGTPEDLIGAAVFLAAPASDYVCGHVLTVDGGWLAR</sequence>
<proteinExistence type="inferred from homology"/>
<comment type="caution">
    <text evidence="4">The sequence shown here is derived from an EMBL/GenBank/DDBJ whole genome shotgun (WGS) entry which is preliminary data.</text>
</comment>
<evidence type="ECO:0000256" key="2">
    <source>
        <dbReference type="ARBA" id="ARBA00023002"/>
    </source>
</evidence>
<reference evidence="4 5" key="1">
    <citation type="submission" date="2021-02" db="EMBL/GenBank/DDBJ databases">
        <title>Streptomyces spirodelae sp. nov., isolated from duckweed.</title>
        <authorList>
            <person name="Saimee Y."/>
            <person name="Duangmal K."/>
        </authorList>
    </citation>
    <scope>NUCLEOTIDE SEQUENCE [LARGE SCALE GENOMIC DNA]</scope>
    <source>
        <strain evidence="4 5">DW4-2</strain>
    </source>
</reference>
<dbReference type="SMART" id="SM00822">
    <property type="entry name" value="PKS_KR"/>
    <property type="match status" value="1"/>
</dbReference>
<organism evidence="4 5">
    <name type="scientific">Streptomyces spirodelae</name>
    <dbReference type="NCBI Taxonomy" id="2812904"/>
    <lineage>
        <taxon>Bacteria</taxon>
        <taxon>Bacillati</taxon>
        <taxon>Actinomycetota</taxon>
        <taxon>Actinomycetes</taxon>
        <taxon>Kitasatosporales</taxon>
        <taxon>Streptomycetaceae</taxon>
        <taxon>Streptomyces</taxon>
    </lineage>
</organism>
<dbReference type="PROSITE" id="PS00061">
    <property type="entry name" value="ADH_SHORT"/>
    <property type="match status" value="1"/>
</dbReference>
<dbReference type="EMBL" id="JAFFZN010000004">
    <property type="protein sequence ID" value="MBO8185225.1"/>
    <property type="molecule type" value="Genomic_DNA"/>
</dbReference>
<dbReference type="Pfam" id="PF13561">
    <property type="entry name" value="adh_short_C2"/>
    <property type="match status" value="1"/>
</dbReference>
<keyword evidence="5" id="KW-1185">Reference proteome</keyword>
<feature type="domain" description="Ketoreductase" evidence="3">
    <location>
        <begin position="22"/>
        <end position="189"/>
    </location>
</feature>
<dbReference type="PANTHER" id="PTHR42760:SF5">
    <property type="entry name" value="2-DEHYDRO-3-DEOXY-D-GLUCONATE 5-DEHYDROGENASE"/>
    <property type="match status" value="1"/>
</dbReference>
<dbReference type="PANTHER" id="PTHR42760">
    <property type="entry name" value="SHORT-CHAIN DEHYDROGENASES/REDUCTASES FAMILY MEMBER"/>
    <property type="match status" value="1"/>
</dbReference>
<evidence type="ECO:0000313" key="5">
    <source>
        <dbReference type="Proteomes" id="UP001518976"/>
    </source>
</evidence>
<protein>
    <submittedName>
        <fullName evidence="4">2-dehydro-3-deoxy-D-gluconate 5-dehydrogenase KduD</fullName>
        <ecNumber evidence="4">1.1.1.127</ecNumber>
    </submittedName>
</protein>
<name>A0ABS3WQ30_9ACTN</name>
<dbReference type="RefSeq" id="WP_209264035.1">
    <property type="nucleotide sequence ID" value="NZ_JAFFZN010000004.1"/>
</dbReference>
<dbReference type="PRINTS" id="PR00081">
    <property type="entry name" value="GDHRDH"/>
</dbReference>